<name>A0ABP8R4V0_9SPHI</name>
<comment type="caution">
    <text evidence="8">The sequence shown here is derived from an EMBL/GenBank/DDBJ whole genome shotgun (WGS) entry which is preliminary data.</text>
</comment>
<evidence type="ECO:0000256" key="1">
    <source>
        <dbReference type="ARBA" id="ARBA00004141"/>
    </source>
</evidence>
<protein>
    <submittedName>
        <fullName evidence="8">Membrane protein</fullName>
    </submittedName>
</protein>
<organism evidence="8 9">
    <name type="scientific">Sphingobacterium thermophilum</name>
    <dbReference type="NCBI Taxonomy" id="768534"/>
    <lineage>
        <taxon>Bacteria</taxon>
        <taxon>Pseudomonadati</taxon>
        <taxon>Bacteroidota</taxon>
        <taxon>Sphingobacteriia</taxon>
        <taxon>Sphingobacteriales</taxon>
        <taxon>Sphingobacteriaceae</taxon>
        <taxon>Sphingobacterium</taxon>
    </lineage>
</organism>
<dbReference type="Proteomes" id="UP001500394">
    <property type="component" value="Unassembled WGS sequence"/>
</dbReference>
<reference evidence="9" key="1">
    <citation type="journal article" date="2019" name="Int. J. Syst. Evol. Microbiol.">
        <title>The Global Catalogue of Microorganisms (GCM) 10K type strain sequencing project: providing services to taxonomists for standard genome sequencing and annotation.</title>
        <authorList>
            <consortium name="The Broad Institute Genomics Platform"/>
            <consortium name="The Broad Institute Genome Sequencing Center for Infectious Disease"/>
            <person name="Wu L."/>
            <person name="Ma J."/>
        </authorList>
    </citation>
    <scope>NUCLEOTIDE SEQUENCE [LARGE SCALE GENOMIC DNA]</scope>
    <source>
        <strain evidence="9">JCM 17858</strain>
    </source>
</reference>
<dbReference type="InterPro" id="IPR000620">
    <property type="entry name" value="EamA_dom"/>
</dbReference>
<dbReference type="Pfam" id="PF00892">
    <property type="entry name" value="EamA"/>
    <property type="match status" value="1"/>
</dbReference>
<dbReference type="InterPro" id="IPR050638">
    <property type="entry name" value="AA-Vitamin_Transporters"/>
</dbReference>
<evidence type="ECO:0000256" key="3">
    <source>
        <dbReference type="ARBA" id="ARBA00022692"/>
    </source>
</evidence>
<dbReference type="InterPro" id="IPR037185">
    <property type="entry name" value="EmrE-like"/>
</dbReference>
<keyword evidence="3 6" id="KW-0812">Transmembrane</keyword>
<dbReference type="SUPFAM" id="SSF103481">
    <property type="entry name" value="Multidrug resistance efflux transporter EmrE"/>
    <property type="match status" value="2"/>
</dbReference>
<evidence type="ECO:0000256" key="5">
    <source>
        <dbReference type="ARBA" id="ARBA00023136"/>
    </source>
</evidence>
<feature type="transmembrane region" description="Helical" evidence="6">
    <location>
        <begin position="85"/>
        <end position="104"/>
    </location>
</feature>
<feature type="domain" description="EamA" evidence="7">
    <location>
        <begin position="119"/>
        <end position="252"/>
    </location>
</feature>
<evidence type="ECO:0000313" key="9">
    <source>
        <dbReference type="Proteomes" id="UP001500394"/>
    </source>
</evidence>
<feature type="transmembrane region" description="Helical" evidence="6">
    <location>
        <begin position="235"/>
        <end position="253"/>
    </location>
</feature>
<keyword evidence="9" id="KW-1185">Reference proteome</keyword>
<comment type="subcellular location">
    <subcellularLocation>
        <location evidence="1">Membrane</location>
        <topology evidence="1">Multi-pass membrane protein</topology>
    </subcellularLocation>
</comment>
<gene>
    <name evidence="8" type="ORF">GCM10023173_19650</name>
</gene>
<feature type="transmembrane region" description="Helical" evidence="6">
    <location>
        <begin position="31"/>
        <end position="50"/>
    </location>
</feature>
<keyword evidence="5 6" id="KW-0472">Membrane</keyword>
<feature type="transmembrane region" description="Helical" evidence="6">
    <location>
        <begin position="208"/>
        <end position="228"/>
    </location>
</feature>
<feature type="transmembrane region" description="Helical" evidence="6">
    <location>
        <begin position="116"/>
        <end position="135"/>
    </location>
</feature>
<dbReference type="EMBL" id="BAABGR010000029">
    <property type="protein sequence ID" value="GAA4518188.1"/>
    <property type="molecule type" value="Genomic_DNA"/>
</dbReference>
<evidence type="ECO:0000256" key="4">
    <source>
        <dbReference type="ARBA" id="ARBA00022989"/>
    </source>
</evidence>
<accession>A0ABP8R4V0</accession>
<proteinExistence type="inferred from homology"/>
<evidence type="ECO:0000313" key="8">
    <source>
        <dbReference type="EMBL" id="GAA4518188.1"/>
    </source>
</evidence>
<evidence type="ECO:0000256" key="2">
    <source>
        <dbReference type="ARBA" id="ARBA00007362"/>
    </source>
</evidence>
<dbReference type="PANTHER" id="PTHR32322:SF2">
    <property type="entry name" value="EAMA DOMAIN-CONTAINING PROTEIN"/>
    <property type="match status" value="1"/>
</dbReference>
<sequence length="254" mass="29049">MVLWNYPTTVALTYFLFRPEIGVLQEVTLPYLYYLPLAIMLPCLFIFIALAVRYSGIVKTDVAQRMSLFIPLIASFVLFNEAVQVRKIIGILIGVVAVICSVSWRNHEDKPNSKNIYPFIVFIGMGFIDILFKQVAQYKNIPYTTSMFLVFVGAMIFAFMILLYFSWTNRQRWDKDAILWGLFLGLFNFANIYYYMRAHRAISDNPSIVFTAMNVGVIVLGSLVGVFVFKEKLTLLNKIGLLLAVISIILIAYL</sequence>
<feature type="transmembrane region" description="Helical" evidence="6">
    <location>
        <begin position="62"/>
        <end position="79"/>
    </location>
</feature>
<keyword evidence="4 6" id="KW-1133">Transmembrane helix</keyword>
<dbReference type="PANTHER" id="PTHR32322">
    <property type="entry name" value="INNER MEMBRANE TRANSPORTER"/>
    <property type="match status" value="1"/>
</dbReference>
<feature type="transmembrane region" description="Helical" evidence="6">
    <location>
        <begin position="177"/>
        <end position="196"/>
    </location>
</feature>
<dbReference type="Gene3D" id="1.10.3730.20">
    <property type="match status" value="1"/>
</dbReference>
<evidence type="ECO:0000256" key="6">
    <source>
        <dbReference type="SAM" id="Phobius"/>
    </source>
</evidence>
<comment type="similarity">
    <text evidence="2">Belongs to the EamA transporter family.</text>
</comment>
<feature type="transmembrane region" description="Helical" evidence="6">
    <location>
        <begin position="141"/>
        <end position="165"/>
    </location>
</feature>
<evidence type="ECO:0000259" key="7">
    <source>
        <dbReference type="Pfam" id="PF00892"/>
    </source>
</evidence>